<evidence type="ECO:0000256" key="2">
    <source>
        <dbReference type="ARBA" id="ARBA00005254"/>
    </source>
</evidence>
<dbReference type="Gene3D" id="1.10.12.10">
    <property type="entry name" value="Lyase 2-enoyl-coa Hydratase, Chain A, domain 2"/>
    <property type="match status" value="1"/>
</dbReference>
<dbReference type="InterPro" id="IPR045002">
    <property type="entry name" value="Ech1-like"/>
</dbReference>
<comment type="pathway">
    <text evidence="1">Lipid metabolism; fatty acid beta-oxidation.</text>
</comment>
<dbReference type="EMBL" id="CAJPVJ010040753">
    <property type="protein sequence ID" value="CAG2181893.1"/>
    <property type="molecule type" value="Genomic_DNA"/>
</dbReference>
<evidence type="ECO:0000256" key="1">
    <source>
        <dbReference type="ARBA" id="ARBA00005005"/>
    </source>
</evidence>
<gene>
    <name evidence="6" type="ORF">ONB1V03_LOCUS21314</name>
</gene>
<evidence type="ECO:0000256" key="3">
    <source>
        <dbReference type="ARBA" id="ARBA00022832"/>
    </source>
</evidence>
<dbReference type="InterPro" id="IPR001753">
    <property type="entry name" value="Enoyl-CoA_hydra/iso"/>
</dbReference>
<evidence type="ECO:0000313" key="6">
    <source>
        <dbReference type="EMBL" id="CAD7664756.1"/>
    </source>
</evidence>
<dbReference type="PANTHER" id="PTHR43149">
    <property type="entry name" value="ENOYL-COA HYDRATASE"/>
    <property type="match status" value="1"/>
</dbReference>
<dbReference type="GO" id="GO:0051750">
    <property type="term" value="F:delta(3,5)-delta(2,4)-dienoyl-CoA isomerase activity"/>
    <property type="evidence" value="ECO:0007669"/>
    <property type="project" value="TreeGrafter"/>
</dbReference>
<evidence type="ECO:0000256" key="5">
    <source>
        <dbReference type="ARBA" id="ARBA00023235"/>
    </source>
</evidence>
<dbReference type="Pfam" id="PF00378">
    <property type="entry name" value="ECH_1"/>
    <property type="match status" value="1"/>
</dbReference>
<keyword evidence="5" id="KW-0413">Isomerase</keyword>
<dbReference type="Gene3D" id="3.90.226.10">
    <property type="entry name" value="2-enoyl-CoA Hydratase, Chain A, domain 1"/>
    <property type="match status" value="1"/>
</dbReference>
<evidence type="ECO:0000256" key="4">
    <source>
        <dbReference type="ARBA" id="ARBA00023098"/>
    </source>
</evidence>
<sequence length="249" mass="26944">MNRDFFREVFSCFNEINDDKQSRVVVISGAGKTFSAGLDFNDMLDMIGHLTTTGPEAGDVATKAKFLRNMIILLQNSFNSIVKCSKPVIASVHGGCVGAGLDLIAATDIRYASNDAFFSLREVDIGMAADLGSLQRFPKIVGNDSLVREMAFTAKNISSAEAKQLGLISSVFSEPKEALEAALETAKKIAVQSPVAVQGTKIALNYSRNHSDRDGLEFMANWNMCMLQSDDLIQASTATATRSETPPKF</sequence>
<dbReference type="EMBL" id="OC955578">
    <property type="protein sequence ID" value="CAD7664756.1"/>
    <property type="molecule type" value="Genomic_DNA"/>
</dbReference>
<feature type="non-terminal residue" evidence="6">
    <location>
        <position position="249"/>
    </location>
</feature>
<protein>
    <submittedName>
        <fullName evidence="6">Uncharacterized protein</fullName>
    </submittedName>
</protein>
<dbReference type="GO" id="GO:0005739">
    <property type="term" value="C:mitochondrion"/>
    <property type="evidence" value="ECO:0007669"/>
    <property type="project" value="TreeGrafter"/>
</dbReference>
<keyword evidence="3" id="KW-0276">Fatty acid metabolism</keyword>
<dbReference type="FunFam" id="1.10.12.10:FF:000004">
    <property type="entry name" value="Delta3,5-delta2,4-dienoyl-CoA isomerase"/>
    <property type="match status" value="1"/>
</dbReference>
<proteinExistence type="inferred from homology"/>
<comment type="similarity">
    <text evidence="2">Belongs to the enoyl-CoA hydratase/isomerase family.</text>
</comment>
<dbReference type="CDD" id="cd06558">
    <property type="entry name" value="crotonase-like"/>
    <property type="match status" value="1"/>
</dbReference>
<keyword evidence="7" id="KW-1185">Reference proteome</keyword>
<evidence type="ECO:0000313" key="7">
    <source>
        <dbReference type="Proteomes" id="UP000728032"/>
    </source>
</evidence>
<dbReference type="AlphaFoldDB" id="A0A7R9MRE1"/>
<organism evidence="6">
    <name type="scientific">Oppiella nova</name>
    <dbReference type="NCBI Taxonomy" id="334625"/>
    <lineage>
        <taxon>Eukaryota</taxon>
        <taxon>Metazoa</taxon>
        <taxon>Ecdysozoa</taxon>
        <taxon>Arthropoda</taxon>
        <taxon>Chelicerata</taxon>
        <taxon>Arachnida</taxon>
        <taxon>Acari</taxon>
        <taxon>Acariformes</taxon>
        <taxon>Sarcoptiformes</taxon>
        <taxon>Oribatida</taxon>
        <taxon>Brachypylina</taxon>
        <taxon>Oppioidea</taxon>
        <taxon>Oppiidae</taxon>
        <taxon>Oppiella</taxon>
    </lineage>
</organism>
<dbReference type="SUPFAM" id="SSF52096">
    <property type="entry name" value="ClpP/crotonase"/>
    <property type="match status" value="1"/>
</dbReference>
<dbReference type="GO" id="GO:0006635">
    <property type="term" value="P:fatty acid beta-oxidation"/>
    <property type="evidence" value="ECO:0007669"/>
    <property type="project" value="UniProtKB-UniPathway"/>
</dbReference>
<reference evidence="6" key="1">
    <citation type="submission" date="2020-11" db="EMBL/GenBank/DDBJ databases">
        <authorList>
            <person name="Tran Van P."/>
        </authorList>
    </citation>
    <scope>NUCLEOTIDE SEQUENCE</scope>
</reference>
<dbReference type="InterPro" id="IPR014748">
    <property type="entry name" value="Enoyl-CoA_hydra_C"/>
</dbReference>
<dbReference type="PANTHER" id="PTHR43149:SF1">
    <property type="entry name" value="DELTA(3,5)-DELTA(2,4)-DIENOYL-COA ISOMERASE, MITOCHONDRIAL"/>
    <property type="match status" value="1"/>
</dbReference>
<dbReference type="UniPathway" id="UPA00659"/>
<accession>A0A7R9MRE1</accession>
<dbReference type="InterPro" id="IPR029045">
    <property type="entry name" value="ClpP/crotonase-like_dom_sf"/>
</dbReference>
<keyword evidence="4" id="KW-0443">Lipid metabolism</keyword>
<dbReference type="Proteomes" id="UP000728032">
    <property type="component" value="Unassembled WGS sequence"/>
</dbReference>
<name>A0A7R9MRE1_9ACAR</name>
<dbReference type="OrthoDB" id="14970at2759"/>